<dbReference type="AlphaFoldDB" id="V3ZIK9"/>
<name>V3ZIK9_LOTGI</name>
<proteinExistence type="predicted"/>
<evidence type="ECO:0000313" key="2">
    <source>
        <dbReference type="EMBL" id="ESO84057.1"/>
    </source>
</evidence>
<organism evidence="2 3">
    <name type="scientific">Lottia gigantea</name>
    <name type="common">Giant owl limpet</name>
    <dbReference type="NCBI Taxonomy" id="225164"/>
    <lineage>
        <taxon>Eukaryota</taxon>
        <taxon>Metazoa</taxon>
        <taxon>Spiralia</taxon>
        <taxon>Lophotrochozoa</taxon>
        <taxon>Mollusca</taxon>
        <taxon>Gastropoda</taxon>
        <taxon>Patellogastropoda</taxon>
        <taxon>Lottioidea</taxon>
        <taxon>Lottiidae</taxon>
        <taxon>Lottia</taxon>
    </lineage>
</organism>
<keyword evidence="3" id="KW-1185">Reference proteome</keyword>
<dbReference type="HOGENOM" id="CLU_1435953_0_0_1"/>
<dbReference type="KEGG" id="lgi:LOTGIDRAFT_155371"/>
<accession>V3ZIK9</accession>
<feature type="compositionally biased region" description="Polar residues" evidence="1">
    <location>
        <begin position="36"/>
        <end position="52"/>
    </location>
</feature>
<dbReference type="GeneID" id="20236694"/>
<feature type="compositionally biased region" description="Low complexity" evidence="1">
    <location>
        <begin position="18"/>
        <end position="28"/>
    </location>
</feature>
<feature type="compositionally biased region" description="Low complexity" evidence="1">
    <location>
        <begin position="54"/>
        <end position="64"/>
    </location>
</feature>
<evidence type="ECO:0000256" key="1">
    <source>
        <dbReference type="SAM" id="MobiDB-lite"/>
    </source>
</evidence>
<dbReference type="RefSeq" id="XP_009065185.1">
    <property type="nucleotide sequence ID" value="XM_009066937.1"/>
</dbReference>
<dbReference type="EMBL" id="KB203566">
    <property type="protein sequence ID" value="ESO84057.1"/>
    <property type="molecule type" value="Genomic_DNA"/>
</dbReference>
<protein>
    <submittedName>
        <fullName evidence="2">Uncharacterized protein</fullName>
    </submittedName>
</protein>
<evidence type="ECO:0000313" key="3">
    <source>
        <dbReference type="Proteomes" id="UP000030746"/>
    </source>
</evidence>
<dbReference type="CTD" id="20236694"/>
<dbReference type="Proteomes" id="UP000030746">
    <property type="component" value="Unassembled WGS sequence"/>
</dbReference>
<reference evidence="2 3" key="1">
    <citation type="journal article" date="2013" name="Nature">
        <title>Insights into bilaterian evolution from three spiralian genomes.</title>
        <authorList>
            <person name="Simakov O."/>
            <person name="Marletaz F."/>
            <person name="Cho S.J."/>
            <person name="Edsinger-Gonzales E."/>
            <person name="Havlak P."/>
            <person name="Hellsten U."/>
            <person name="Kuo D.H."/>
            <person name="Larsson T."/>
            <person name="Lv J."/>
            <person name="Arendt D."/>
            <person name="Savage R."/>
            <person name="Osoegawa K."/>
            <person name="de Jong P."/>
            <person name="Grimwood J."/>
            <person name="Chapman J.A."/>
            <person name="Shapiro H."/>
            <person name="Aerts A."/>
            <person name="Otillar R.P."/>
            <person name="Terry A.Y."/>
            <person name="Boore J.L."/>
            <person name="Grigoriev I.V."/>
            <person name="Lindberg D.R."/>
            <person name="Seaver E.C."/>
            <person name="Weisblat D.A."/>
            <person name="Putnam N.H."/>
            <person name="Rokhsar D.S."/>
        </authorList>
    </citation>
    <scope>NUCLEOTIDE SEQUENCE [LARGE SCALE GENOMIC DNA]</scope>
</reference>
<gene>
    <name evidence="2" type="ORF">LOTGIDRAFT_155371</name>
</gene>
<feature type="region of interest" description="Disordered" evidence="1">
    <location>
        <begin position="1"/>
        <end position="65"/>
    </location>
</feature>
<sequence length="189" mass="20839">MAEIQVSQEPLKEKLRPSRSSVTGSSTKGGRKKGLNSDSPKQIDNTTNSLPGCSTGNNNNSSTSVFKSNIFASSKSKDGPSVEPSNSDVMSILKAIQENQTAQNSRFDKLSSKVDELYNNDNYDDYDENELLGYNDEEYCDDDLDVLPAKKAKISSDMELSDYIFAQAGKKLKVKDLCDVPINQDIFDK</sequence>